<dbReference type="SUPFAM" id="SSF57567">
    <property type="entry name" value="Serine protease inhibitors"/>
    <property type="match status" value="3"/>
</dbReference>
<feature type="domain" description="Follistatin-like" evidence="5">
    <location>
        <begin position="19"/>
        <end position="39"/>
    </location>
</feature>
<keyword evidence="1" id="KW-0646">Protease inhibitor</keyword>
<organism evidence="6 7">
    <name type="scientific">Ancylostoma ceylanicum</name>
    <dbReference type="NCBI Taxonomy" id="53326"/>
    <lineage>
        <taxon>Eukaryota</taxon>
        <taxon>Metazoa</taxon>
        <taxon>Ecdysozoa</taxon>
        <taxon>Nematoda</taxon>
        <taxon>Chromadorea</taxon>
        <taxon>Rhabditida</taxon>
        <taxon>Rhabditina</taxon>
        <taxon>Rhabditomorpha</taxon>
        <taxon>Strongyloidea</taxon>
        <taxon>Ancylostomatidae</taxon>
        <taxon>Ancylostomatinae</taxon>
        <taxon>Ancylostoma</taxon>
    </lineage>
</organism>
<comment type="caution">
    <text evidence="6">The sequence shown here is derived from an EMBL/GenBank/DDBJ whole genome shotgun (WGS) entry which is preliminary data.</text>
</comment>
<evidence type="ECO:0000256" key="4">
    <source>
        <dbReference type="SAM" id="MobiDB-lite"/>
    </source>
</evidence>
<dbReference type="InterPro" id="IPR051368">
    <property type="entry name" value="SerProtInhib-TIL_Domain"/>
</dbReference>
<dbReference type="InterPro" id="IPR036084">
    <property type="entry name" value="Ser_inhib-like_sf"/>
</dbReference>
<feature type="region of interest" description="Disordered" evidence="4">
    <location>
        <begin position="386"/>
        <end position="408"/>
    </location>
</feature>
<evidence type="ECO:0000259" key="5">
    <source>
        <dbReference type="SMART" id="SM00274"/>
    </source>
</evidence>
<feature type="domain" description="Follistatin-like" evidence="5">
    <location>
        <begin position="134"/>
        <end position="156"/>
    </location>
</feature>
<sequence>MRRATAGYPEELVRRPANNCETTVCPTGAVCEYRETECIPDKACFAEAVCVEYDTSDSTPMPTGTTKTYVDEPGTGGSDENPCLNFPCPNGKKCSLQTGEPKCIPIATGSTPKSAGTTKTYVDEPETGGPEPNPCFNFPCPSGQECSLQSGEAKCVPKGMKCSVNETFAQCGNICEGKCSNVGNIPRPCPPICAPEACACKEGFFRNEAGDCVEKKDCVLKCGENEKVNKCGRHCENSCTQAGKGPVKCKPPCTEPACVCEDGYYRNSLGKCVLERLCSTTCPPNEHGSACGDLCELSCDEQLNKERELPCIEVCAPPACVCNDGYLRLKRGGPCVPKNSCPKKPSPTGYSGDNNNPYKKRRVFLCSPCALMVLCRNPKTGDGWPSQGHSFFSKHRRSQMKLSSSKHD</sequence>
<dbReference type="GO" id="GO:0004867">
    <property type="term" value="F:serine-type endopeptidase inhibitor activity"/>
    <property type="evidence" value="ECO:0007669"/>
    <property type="project" value="UniProtKB-KW"/>
</dbReference>
<evidence type="ECO:0000256" key="3">
    <source>
        <dbReference type="ARBA" id="ARBA00023157"/>
    </source>
</evidence>
<dbReference type="Pfam" id="PF01826">
    <property type="entry name" value="TIL"/>
    <property type="match status" value="3"/>
</dbReference>
<feature type="domain" description="Follistatin-like" evidence="5">
    <location>
        <begin position="82"/>
        <end position="104"/>
    </location>
</feature>
<dbReference type="Proteomes" id="UP000024635">
    <property type="component" value="Unassembled WGS sequence"/>
</dbReference>
<dbReference type="InterPro" id="IPR003645">
    <property type="entry name" value="Fol_N"/>
</dbReference>
<dbReference type="OrthoDB" id="5876692at2759"/>
<protein>
    <recommendedName>
        <fullName evidence="5">Follistatin-like domain-containing protein</fullName>
    </recommendedName>
</protein>
<gene>
    <name evidence="6" type="primary">Acey_s0041.g365</name>
    <name evidence="6" type="ORF">Y032_0041g365</name>
</gene>
<dbReference type="AlphaFoldDB" id="A0A016UG65"/>
<dbReference type="PANTHER" id="PTHR23259:SF70">
    <property type="entry name" value="ACCESSORY GLAND PROTEIN ACP62F-RELATED"/>
    <property type="match status" value="1"/>
</dbReference>
<evidence type="ECO:0000313" key="6">
    <source>
        <dbReference type="EMBL" id="EYC14145.1"/>
    </source>
</evidence>
<name>A0A016UG65_9BILA</name>
<evidence type="ECO:0000256" key="1">
    <source>
        <dbReference type="ARBA" id="ARBA00022690"/>
    </source>
</evidence>
<evidence type="ECO:0000256" key="2">
    <source>
        <dbReference type="ARBA" id="ARBA00022900"/>
    </source>
</evidence>
<keyword evidence="2" id="KW-0722">Serine protease inhibitor</keyword>
<keyword evidence="7" id="KW-1185">Reference proteome</keyword>
<proteinExistence type="predicted"/>
<dbReference type="CDD" id="cd19941">
    <property type="entry name" value="TIL"/>
    <property type="match status" value="3"/>
</dbReference>
<accession>A0A016UG65</accession>
<dbReference type="Gene3D" id="2.10.25.10">
    <property type="entry name" value="Laminin"/>
    <property type="match status" value="3"/>
</dbReference>
<dbReference type="PANTHER" id="PTHR23259">
    <property type="entry name" value="RIDDLE"/>
    <property type="match status" value="1"/>
</dbReference>
<dbReference type="InterPro" id="IPR002919">
    <property type="entry name" value="TIL_dom"/>
</dbReference>
<evidence type="ECO:0000313" key="7">
    <source>
        <dbReference type="Proteomes" id="UP000024635"/>
    </source>
</evidence>
<keyword evidence="3" id="KW-1015">Disulfide bond</keyword>
<dbReference type="EMBL" id="JARK01001377">
    <property type="protein sequence ID" value="EYC14145.1"/>
    <property type="molecule type" value="Genomic_DNA"/>
</dbReference>
<reference evidence="7" key="1">
    <citation type="journal article" date="2015" name="Nat. Genet.">
        <title>The genome and transcriptome of the zoonotic hookworm Ancylostoma ceylanicum identify infection-specific gene families.</title>
        <authorList>
            <person name="Schwarz E.M."/>
            <person name="Hu Y."/>
            <person name="Antoshechkin I."/>
            <person name="Miller M.M."/>
            <person name="Sternberg P.W."/>
            <person name="Aroian R.V."/>
        </authorList>
    </citation>
    <scope>NUCLEOTIDE SEQUENCE</scope>
    <source>
        <strain evidence="7">HY135</strain>
    </source>
</reference>
<dbReference type="SMART" id="SM00274">
    <property type="entry name" value="FOLN"/>
    <property type="match status" value="3"/>
</dbReference>